<dbReference type="PANTHER" id="PTHR24320">
    <property type="entry name" value="RETINOL DEHYDROGENASE"/>
    <property type="match status" value="1"/>
</dbReference>
<dbReference type="InterPro" id="IPR036291">
    <property type="entry name" value="NAD(P)-bd_dom_sf"/>
</dbReference>
<keyword evidence="2" id="KW-0521">NADP</keyword>
<keyword evidence="5" id="KW-1185">Reference proteome</keyword>
<dbReference type="EMBL" id="CVMT01000010">
    <property type="protein sequence ID" value="CRG91499.1"/>
    <property type="molecule type" value="Genomic_DNA"/>
</dbReference>
<gene>
    <name evidence="4" type="ORF">PISL3812_08548</name>
</gene>
<evidence type="ECO:0000313" key="4">
    <source>
        <dbReference type="EMBL" id="CRG91499.1"/>
    </source>
</evidence>
<comment type="similarity">
    <text evidence="1">Belongs to the short-chain dehydrogenases/reductases (SDR) family.</text>
</comment>
<dbReference type="PANTHER" id="PTHR24320:SF283">
    <property type="entry name" value="RETINOL DEHYDROGENASE 11"/>
    <property type="match status" value="1"/>
</dbReference>
<dbReference type="Proteomes" id="UP000054383">
    <property type="component" value="Unassembled WGS sequence"/>
</dbReference>
<dbReference type="PRINTS" id="PR00081">
    <property type="entry name" value="GDHRDH"/>
</dbReference>
<evidence type="ECO:0000256" key="2">
    <source>
        <dbReference type="ARBA" id="ARBA00022857"/>
    </source>
</evidence>
<dbReference type="AlphaFoldDB" id="A0A0U1M7F0"/>
<dbReference type="InterPro" id="IPR002347">
    <property type="entry name" value="SDR_fam"/>
</dbReference>
<evidence type="ECO:0000256" key="3">
    <source>
        <dbReference type="ARBA" id="ARBA00023002"/>
    </source>
</evidence>
<keyword evidence="3" id="KW-0560">Oxidoreductase</keyword>
<reference evidence="4 5" key="1">
    <citation type="submission" date="2015-04" db="EMBL/GenBank/DDBJ databases">
        <authorList>
            <person name="Syromyatnikov M.Y."/>
            <person name="Popov V.N."/>
        </authorList>
    </citation>
    <scope>NUCLEOTIDE SEQUENCE [LARGE SCALE GENOMIC DNA]</scope>
    <source>
        <strain evidence="4">WF-38-12</strain>
    </source>
</reference>
<dbReference type="OMA" id="MRWSDMN"/>
<dbReference type="Pfam" id="PF00106">
    <property type="entry name" value="adh_short"/>
    <property type="match status" value="1"/>
</dbReference>
<dbReference type="OrthoDB" id="191139at2759"/>
<evidence type="ECO:0008006" key="6">
    <source>
        <dbReference type="Google" id="ProtNLM"/>
    </source>
</evidence>
<protein>
    <recommendedName>
        <fullName evidence="6">WW domain-containing oxidoreductase</fullName>
    </recommendedName>
</protein>
<dbReference type="SUPFAM" id="SSF51735">
    <property type="entry name" value="NAD(P)-binding Rossmann-fold domains"/>
    <property type="match status" value="1"/>
</dbReference>
<name>A0A0U1M7F0_TALIS</name>
<accession>A0A0U1M7F0</accession>
<evidence type="ECO:0000313" key="5">
    <source>
        <dbReference type="Proteomes" id="UP000054383"/>
    </source>
</evidence>
<dbReference type="STRING" id="28573.A0A0U1M7F0"/>
<dbReference type="Gene3D" id="3.40.50.720">
    <property type="entry name" value="NAD(P)-binding Rossmann-like Domain"/>
    <property type="match status" value="1"/>
</dbReference>
<dbReference type="GO" id="GO:0016491">
    <property type="term" value="F:oxidoreductase activity"/>
    <property type="evidence" value="ECO:0007669"/>
    <property type="project" value="UniProtKB-KW"/>
</dbReference>
<organism evidence="4 5">
    <name type="scientific">Talaromyces islandicus</name>
    <name type="common">Penicillium islandicum</name>
    <dbReference type="NCBI Taxonomy" id="28573"/>
    <lineage>
        <taxon>Eukaryota</taxon>
        <taxon>Fungi</taxon>
        <taxon>Dikarya</taxon>
        <taxon>Ascomycota</taxon>
        <taxon>Pezizomycotina</taxon>
        <taxon>Eurotiomycetes</taxon>
        <taxon>Eurotiomycetidae</taxon>
        <taxon>Eurotiales</taxon>
        <taxon>Trichocomaceae</taxon>
        <taxon>Talaromyces</taxon>
        <taxon>Talaromyces sect. Islandici</taxon>
    </lineage>
</organism>
<proteinExistence type="inferred from homology"/>
<evidence type="ECO:0000256" key="1">
    <source>
        <dbReference type="ARBA" id="ARBA00006484"/>
    </source>
</evidence>
<sequence length="358" mass="38855">MAATTHTKFNANTEGLEVAKEFAAGIRGKTVIVTGVNLSGIGFSTSQAFASQSPAHLIITGRNPSKIQECIKALEAEFPDIDCRGLQVDLSVQQSVRDAAAKVMAWTDVPTIDIVVNSAGVMGIQERTLTSDGIEMHFATNHLGHWLFTCLIMPKLIKAAEHNSKGATRIVNVSSASPTISGMRWSDMNFTKENKDIPKEEQPDYEWFRAWGYTDMAKQSYNPLDGYNRSKVANVLSGIGATKRLFHKHGILSLAVDPGVIETELGRNFPSETLEAAKALSEKGVFTRKTLGAGASTSMVAALDPKLAEGVGSDKMNWGSYLKNCQITDQACPLAVSSEEAEKLWELSEKLVGQNFAW</sequence>